<feature type="domain" description="SH3" evidence="11">
    <location>
        <begin position="1144"/>
        <end position="1205"/>
    </location>
</feature>
<evidence type="ECO:0000256" key="9">
    <source>
        <dbReference type="SAM" id="Phobius"/>
    </source>
</evidence>
<dbReference type="InterPro" id="IPR011993">
    <property type="entry name" value="PH-like_dom_sf"/>
</dbReference>
<feature type="transmembrane region" description="Helical" evidence="9">
    <location>
        <begin position="108"/>
        <end position="125"/>
    </location>
</feature>
<dbReference type="Pfam" id="PF03441">
    <property type="entry name" value="FAD_binding_7"/>
    <property type="match status" value="1"/>
</dbReference>
<dbReference type="SUPFAM" id="SSF50729">
    <property type="entry name" value="PH domain-like"/>
    <property type="match status" value="1"/>
</dbReference>
<dbReference type="PANTHER" id="PTHR47437">
    <property type="entry name" value="JNK-INTERACTING PROTEIN 1-LIKE PROTEIN"/>
    <property type="match status" value="1"/>
</dbReference>
<evidence type="ECO:0000256" key="4">
    <source>
        <dbReference type="ARBA" id="ARBA00022490"/>
    </source>
</evidence>
<keyword evidence="9" id="KW-0812">Transmembrane</keyword>
<evidence type="ECO:0000256" key="1">
    <source>
        <dbReference type="ARBA" id="ARBA00004496"/>
    </source>
</evidence>
<feature type="non-terminal residue" evidence="13">
    <location>
        <position position="1483"/>
    </location>
</feature>
<evidence type="ECO:0000259" key="12">
    <source>
        <dbReference type="PROSITE" id="PS51645"/>
    </source>
</evidence>
<feature type="region of interest" description="Disordered" evidence="8">
    <location>
        <begin position="857"/>
        <end position="919"/>
    </location>
</feature>
<name>A0A8X7X4L3_POLSE</name>
<dbReference type="SUPFAM" id="SSF48173">
    <property type="entry name" value="Cryptochrome/photolyase FAD-binding domain"/>
    <property type="match status" value="1"/>
</dbReference>
<evidence type="ECO:0000313" key="14">
    <source>
        <dbReference type="Proteomes" id="UP000886611"/>
    </source>
</evidence>
<evidence type="ECO:0000256" key="2">
    <source>
        <dbReference type="ARBA" id="ARBA00009866"/>
    </source>
</evidence>
<dbReference type="FunFam" id="1.10.579.10:FF:000001">
    <property type="entry name" value="Cryptochrome 1"/>
    <property type="match status" value="1"/>
</dbReference>
<dbReference type="FunFam" id="1.25.40.80:FF:000001">
    <property type="entry name" value="Cryptochrome circadian regulator 2"/>
    <property type="match status" value="1"/>
</dbReference>
<keyword evidence="9" id="KW-0472">Membrane</keyword>
<keyword evidence="4" id="KW-0963">Cytoplasm</keyword>
<feature type="domain" description="PID" evidence="10">
    <location>
        <begin position="1222"/>
        <end position="1345"/>
    </location>
</feature>
<dbReference type="Gene3D" id="3.40.50.620">
    <property type="entry name" value="HUPs"/>
    <property type="match status" value="1"/>
</dbReference>
<feature type="non-terminal residue" evidence="13">
    <location>
        <position position="1"/>
    </location>
</feature>
<dbReference type="GO" id="GO:0005078">
    <property type="term" value="F:MAP-kinase scaffold activity"/>
    <property type="evidence" value="ECO:0007669"/>
    <property type="project" value="TreeGrafter"/>
</dbReference>
<dbReference type="InterPro" id="IPR006020">
    <property type="entry name" value="PTB/PI_dom"/>
</dbReference>
<dbReference type="Proteomes" id="UP000886611">
    <property type="component" value="Unassembled WGS sequence"/>
</dbReference>
<evidence type="ECO:0000256" key="8">
    <source>
        <dbReference type="SAM" id="MobiDB-lite"/>
    </source>
</evidence>
<dbReference type="InterPro" id="IPR014729">
    <property type="entry name" value="Rossmann-like_a/b/a_fold"/>
</dbReference>
<dbReference type="Gene3D" id="2.30.29.30">
    <property type="entry name" value="Pleckstrin-homology domain (PH domain)/Phosphotyrosine-binding domain (PTB)"/>
    <property type="match status" value="1"/>
</dbReference>
<evidence type="ECO:0000313" key="13">
    <source>
        <dbReference type="EMBL" id="KAG2462333.1"/>
    </source>
</evidence>
<dbReference type="InterPro" id="IPR005101">
    <property type="entry name" value="Cryptochr/Photolyase_FAD-bd"/>
</dbReference>
<evidence type="ECO:0000256" key="3">
    <source>
        <dbReference type="ARBA" id="ARBA00022443"/>
    </source>
</evidence>
<dbReference type="InterPro" id="IPR006050">
    <property type="entry name" value="DNA_photolyase_N"/>
</dbReference>
<organism evidence="13 14">
    <name type="scientific">Polypterus senegalus</name>
    <name type="common">Senegal bichir</name>
    <dbReference type="NCBI Taxonomy" id="55291"/>
    <lineage>
        <taxon>Eukaryota</taxon>
        <taxon>Metazoa</taxon>
        <taxon>Chordata</taxon>
        <taxon>Craniata</taxon>
        <taxon>Vertebrata</taxon>
        <taxon>Euteleostomi</taxon>
        <taxon>Actinopterygii</taxon>
        <taxon>Polypteriformes</taxon>
        <taxon>Polypteridae</taxon>
        <taxon>Polypterus</taxon>
    </lineage>
</organism>
<dbReference type="SUPFAM" id="SSF52425">
    <property type="entry name" value="Cryptochrome/photolyase, N-terminal domain"/>
    <property type="match status" value="1"/>
</dbReference>
<dbReference type="PROSITE" id="PS01179">
    <property type="entry name" value="PID"/>
    <property type="match status" value="1"/>
</dbReference>
<dbReference type="PROSITE" id="PS50002">
    <property type="entry name" value="SH3"/>
    <property type="match status" value="1"/>
</dbReference>
<proteinExistence type="inferred from homology"/>
<comment type="similarity">
    <text evidence="2">Belongs to the JIP scaffold family.</text>
</comment>
<dbReference type="PANTHER" id="PTHR47437:SF3">
    <property type="entry name" value="C-JUN-AMINO-TERMINAL KINASE-INTERACTING PROTEIN 1"/>
    <property type="match status" value="1"/>
</dbReference>
<feature type="region of interest" description="Disordered" evidence="8">
    <location>
        <begin position="939"/>
        <end position="997"/>
    </location>
</feature>
<dbReference type="InterPro" id="IPR001452">
    <property type="entry name" value="SH3_domain"/>
</dbReference>
<keyword evidence="6" id="KW-0157">Chromophore</keyword>
<dbReference type="Pfam" id="PF00875">
    <property type="entry name" value="DNA_photolyase"/>
    <property type="match status" value="1"/>
</dbReference>
<protein>
    <submittedName>
        <fullName evidence="13">CRY2 protein</fullName>
    </submittedName>
</protein>
<dbReference type="Gene3D" id="1.25.40.80">
    <property type="match status" value="1"/>
</dbReference>
<comment type="subcellular location">
    <subcellularLocation>
        <location evidence="1">Cytoplasm</location>
    </subcellularLocation>
</comment>
<evidence type="ECO:0000259" key="11">
    <source>
        <dbReference type="PROSITE" id="PS50002"/>
    </source>
</evidence>
<keyword evidence="9" id="KW-1133">Transmembrane helix</keyword>
<comment type="caution">
    <text evidence="13">The sequence shown here is derived from an EMBL/GenBank/DDBJ whole genome shotgun (WGS) entry which is preliminary data.</text>
</comment>
<reference evidence="13 14" key="1">
    <citation type="journal article" date="2021" name="Cell">
        <title>Tracing the genetic footprints of vertebrate landing in non-teleost ray-finned fishes.</title>
        <authorList>
            <person name="Bi X."/>
            <person name="Wang K."/>
            <person name="Yang L."/>
            <person name="Pan H."/>
            <person name="Jiang H."/>
            <person name="Wei Q."/>
            <person name="Fang M."/>
            <person name="Yu H."/>
            <person name="Zhu C."/>
            <person name="Cai Y."/>
            <person name="He Y."/>
            <person name="Gan X."/>
            <person name="Zeng H."/>
            <person name="Yu D."/>
            <person name="Zhu Y."/>
            <person name="Jiang H."/>
            <person name="Qiu Q."/>
            <person name="Yang H."/>
            <person name="Zhang Y.E."/>
            <person name="Wang W."/>
            <person name="Zhu M."/>
            <person name="He S."/>
            <person name="Zhang G."/>
        </authorList>
    </citation>
    <scope>NUCLEOTIDE SEQUENCE [LARGE SCALE GENOMIC DNA]</scope>
    <source>
        <strain evidence="13">Bchr_013</strain>
    </source>
</reference>
<dbReference type="Pfam" id="PF00640">
    <property type="entry name" value="PID"/>
    <property type="match status" value="1"/>
</dbReference>
<dbReference type="Pfam" id="PF14604">
    <property type="entry name" value="SH3_9"/>
    <property type="match status" value="1"/>
</dbReference>
<dbReference type="CDD" id="cd01212">
    <property type="entry name" value="PTB_JIP"/>
    <property type="match status" value="1"/>
</dbReference>
<dbReference type="Gene3D" id="2.30.30.40">
    <property type="entry name" value="SH3 Domains"/>
    <property type="match status" value="1"/>
</dbReference>
<dbReference type="GO" id="GO:0007254">
    <property type="term" value="P:JNK cascade"/>
    <property type="evidence" value="ECO:0007669"/>
    <property type="project" value="TreeGrafter"/>
</dbReference>
<keyword evidence="5" id="KW-0597">Phosphoprotein</keyword>
<feature type="compositionally biased region" description="Polar residues" evidence="8">
    <location>
        <begin position="953"/>
        <end position="983"/>
    </location>
</feature>
<dbReference type="SMART" id="SM00326">
    <property type="entry name" value="SH3"/>
    <property type="match status" value="1"/>
</dbReference>
<dbReference type="GO" id="GO:0008432">
    <property type="term" value="F:JUN kinase binding"/>
    <property type="evidence" value="ECO:0007669"/>
    <property type="project" value="TreeGrafter"/>
</dbReference>
<dbReference type="Gene3D" id="1.10.579.10">
    <property type="entry name" value="DNA Cyclobutane Dipyrimidine Photolyase, subunit A, domain 3"/>
    <property type="match status" value="1"/>
</dbReference>
<sequence length="1483" mass="168331">MNRTQLKRSRILKMALVGSGDQEETTEPFLKRATRIALVVVLYWFISITMVFLNKYLLDSNDLKFNAPLFVTFYQCLVTVLLCWLLSGVSRLCPRAVDFPTLKFDPKLSRGVLPLSVVFIGMITFNNLCLKYVGVAFYNVGRSLTTVFNVVFSYVFLKQTTSFGALFLLESLEDLDTSLRKLGSRLFVIRGQPADVFPRLFKEWNTTRLTFEYDSEPFGKERDAAIIKFAEELGVETVVKNSHTLYNLDRIIELNNNSPPLTYKRFQGIISRLEPPKKPVASLTKEQMQKCPTDIPETPYECFRVPSLDELGFKTATLSPSIWKGGETEALLRLEKHLERKAWVASFERPRINVNSLIASPTGLSPYLRFGCLSCRTFYYTLLELYKKVKGNRSPPLSLFGQLLWREFFYTAATNNPKFDRMEGNPICVQIPWDKNPKALAKWAEGQTGYPWIDAIMIQLKQEGWIHHLARHAVACFLTRGDLWISWECGMKIFDELLLDADFSVNAGSWMWLSCSAFFQQFFHCYCPVGFGRRTDPTGNFIRHYIPKLKDFPNRYIYEPWNAPDTVQKAAHCIIGIDYPKPMISHAEASRLNIERMKQIYQHLSHYKGLSKVSPLGKRDRPPDLEIDEKCTDPKVSCSHLMEGNFEQLTHDISLEEFEDEDLSEITEITDECGVSLNCNDSLDIKNHVTRDTNSTAGIAGGSEASKLQAEMLQLDLIDAVDEIQDEEAELPIKEPPVKEPLPVTMDAYRPKRPTTLNLFPQVPRTQLVDFMAMEALIGALERLSEESECLGLRVSWIKTKIQAFNDLLGTAISSVSICGESVDLVERFTYLDSDIHVCGELTPTHDHICLSDEDKVQHNTTQTKDKGTSTDAPCRRTSSTQSTGGTRSKLHEKPTSGLQQQQQQQHHSKGSSEGHRDRIRYHTDVRLEATEEIYLTPVQKNSDSLEHDKPFLSQSSENRMSISSDIDTTHCQSLPNRTNPSISEEDEVYTTTNTSSVEHKMNVKRTADHGGDAFQATSCIPRTSVSSEASGLSYDSVKYTLVVDENMQLELVSLKQCYSGYSDDSDSATIYDNCVSSPYESAIGEEYEEDALKRDSVCLSEDSTPEVDMPFTKKFLNVFMNGRSRSSSADSFGLFSCVINGEERDQSHRAVFRFIPRHDDELELDVDDPLLVEVQADDYWYEAYNMRTGERGIFPAFYAIEVAKEPEHFKEMAKSSDWVDKFHVKFLGSVQVPYHKGNDVLCAAMQKIATNRRVTVQLHPPSSCILEISIRGIKIAVQEDASSDYERSNRWSHFFQLKNISFCGYHPKNNKYFGFITKHPADHRFACHVFVSEESTKPLAESVGLNPVPQFRHETSGELTLRASTEAIQVTKSYSLSGSVPFRVKSAEMVRVQARKRMRAAGGDPGHSKLVRSTSKLQFRPYQSQTFKCLLTHDLGYAVLVLATHQREREDGQVSDIPLVSNKNALETYAWFFPNVKTAIHH</sequence>
<dbReference type="InterPro" id="IPR047178">
    <property type="entry name" value="JIP1_scaffold"/>
</dbReference>
<feature type="transmembrane region" description="Helical" evidence="9">
    <location>
        <begin position="65"/>
        <end position="87"/>
    </location>
</feature>
<dbReference type="PROSITE" id="PS51645">
    <property type="entry name" value="PHR_CRY_ALPHA_BETA"/>
    <property type="match status" value="1"/>
</dbReference>
<feature type="transmembrane region" description="Helical" evidence="9">
    <location>
        <begin position="36"/>
        <end position="53"/>
    </location>
</feature>
<dbReference type="FunFam" id="2.30.29.30:FF:000108">
    <property type="entry name" value="C-Jun-amino-terminal kinase-interacting protein 1 isoform X2"/>
    <property type="match status" value="1"/>
</dbReference>
<gene>
    <name evidence="13" type="primary">Cry2_0</name>
    <name evidence="13" type="ORF">GTO96_0000344</name>
</gene>
<keyword evidence="14" id="KW-1185">Reference proteome</keyword>
<feature type="compositionally biased region" description="Low complexity" evidence="8">
    <location>
        <begin position="876"/>
        <end position="888"/>
    </location>
</feature>
<evidence type="ECO:0000259" key="10">
    <source>
        <dbReference type="PROSITE" id="PS01179"/>
    </source>
</evidence>
<dbReference type="InterPro" id="IPR036134">
    <property type="entry name" value="Crypto/Photolyase_FAD-like_sf"/>
</dbReference>
<dbReference type="InterPro" id="IPR036028">
    <property type="entry name" value="SH3-like_dom_sf"/>
</dbReference>
<evidence type="ECO:0000256" key="5">
    <source>
        <dbReference type="ARBA" id="ARBA00022553"/>
    </source>
</evidence>
<dbReference type="FunFam" id="2.30.30.40:FF:000032">
    <property type="entry name" value="Putative C-Jun-amino-terminal kinase-interacting protein 2"/>
    <property type="match status" value="1"/>
</dbReference>
<keyword evidence="3 7" id="KW-0728">SH3 domain</keyword>
<dbReference type="EMBL" id="JAATIS010004040">
    <property type="protein sequence ID" value="KAG2462333.1"/>
    <property type="molecule type" value="Genomic_DNA"/>
</dbReference>
<feature type="domain" description="Photolyase/cryptochrome alpha/beta" evidence="12">
    <location>
        <begin position="118"/>
        <end position="245"/>
    </location>
</feature>
<evidence type="ECO:0000256" key="7">
    <source>
        <dbReference type="PROSITE-ProRule" id="PRU00192"/>
    </source>
</evidence>
<dbReference type="SUPFAM" id="SSF50044">
    <property type="entry name" value="SH3-domain"/>
    <property type="match status" value="1"/>
</dbReference>
<evidence type="ECO:0000256" key="6">
    <source>
        <dbReference type="ARBA" id="ARBA00022991"/>
    </source>
</evidence>
<feature type="compositionally biased region" description="Basic and acidic residues" evidence="8">
    <location>
        <begin position="857"/>
        <end position="869"/>
    </location>
</feature>
<dbReference type="InterPro" id="IPR036155">
    <property type="entry name" value="Crypto/Photolyase_N_sf"/>
</dbReference>
<dbReference type="SMART" id="SM00462">
    <property type="entry name" value="PTB"/>
    <property type="match status" value="1"/>
</dbReference>
<dbReference type="GO" id="GO:0046328">
    <property type="term" value="P:regulation of JNK cascade"/>
    <property type="evidence" value="ECO:0007669"/>
    <property type="project" value="InterPro"/>
</dbReference>
<dbReference type="GO" id="GO:0005737">
    <property type="term" value="C:cytoplasm"/>
    <property type="evidence" value="ECO:0007669"/>
    <property type="project" value="UniProtKB-SubCell"/>
</dbReference>
<accession>A0A8X7X4L3</accession>